<evidence type="ECO:0000256" key="2">
    <source>
        <dbReference type="SAM" id="SignalP"/>
    </source>
</evidence>
<keyword evidence="2" id="KW-0732">Signal</keyword>
<organism evidence="3 4">
    <name type="scientific">Methylobacterium pseudosasicola</name>
    <dbReference type="NCBI Taxonomy" id="582667"/>
    <lineage>
        <taxon>Bacteria</taxon>
        <taxon>Pseudomonadati</taxon>
        <taxon>Pseudomonadota</taxon>
        <taxon>Alphaproteobacteria</taxon>
        <taxon>Hyphomicrobiales</taxon>
        <taxon>Methylobacteriaceae</taxon>
        <taxon>Methylobacterium</taxon>
    </lineage>
</organism>
<dbReference type="Proteomes" id="UP000199048">
    <property type="component" value="Unassembled WGS sequence"/>
</dbReference>
<dbReference type="RefSeq" id="WP_092046438.1">
    <property type="nucleotide sequence ID" value="NZ_FOTK01000059.1"/>
</dbReference>
<feature type="signal peptide" evidence="2">
    <location>
        <begin position="1"/>
        <end position="22"/>
    </location>
</feature>
<reference evidence="4" key="1">
    <citation type="submission" date="2016-10" db="EMBL/GenBank/DDBJ databases">
        <authorList>
            <person name="Varghese N."/>
            <person name="Submissions S."/>
        </authorList>
    </citation>
    <scope>NUCLEOTIDE SEQUENCE [LARGE SCALE GENOMIC DNA]</scope>
    <source>
        <strain evidence="4">BL36</strain>
    </source>
</reference>
<proteinExistence type="predicted"/>
<protein>
    <recommendedName>
        <fullName evidence="5">Secreted protein</fullName>
    </recommendedName>
</protein>
<feature type="region of interest" description="Disordered" evidence="1">
    <location>
        <begin position="23"/>
        <end position="44"/>
    </location>
</feature>
<dbReference type="EMBL" id="FOTK01000059">
    <property type="protein sequence ID" value="SFM80616.1"/>
    <property type="molecule type" value="Genomic_DNA"/>
</dbReference>
<evidence type="ECO:0000313" key="4">
    <source>
        <dbReference type="Proteomes" id="UP000199048"/>
    </source>
</evidence>
<evidence type="ECO:0000313" key="3">
    <source>
        <dbReference type="EMBL" id="SFM80616.1"/>
    </source>
</evidence>
<feature type="chain" id="PRO_5011436184" description="Secreted protein" evidence="2">
    <location>
        <begin position="23"/>
        <end position="135"/>
    </location>
</feature>
<dbReference type="OrthoDB" id="8005593at2"/>
<name>A0A1I4TUY1_9HYPH</name>
<dbReference type="AlphaFoldDB" id="A0A1I4TUY1"/>
<sequence>MTRMLLRVATLALGLSAMPALGQQPAKAPARPGQDKAAGPDRKGAGRVIGCPSLANYRMLLHDGAAAAAALLADPKADHLGCTLLSRAEITGIVDRVTLGGQSYECAGVPGTTVCHWMVPGAAARPAVPASPAGR</sequence>
<evidence type="ECO:0000256" key="1">
    <source>
        <dbReference type="SAM" id="MobiDB-lite"/>
    </source>
</evidence>
<accession>A0A1I4TUY1</accession>
<keyword evidence="4" id="KW-1185">Reference proteome</keyword>
<gene>
    <name evidence="3" type="ORF">SAMN05192568_105910</name>
</gene>
<evidence type="ECO:0008006" key="5">
    <source>
        <dbReference type="Google" id="ProtNLM"/>
    </source>
</evidence>